<feature type="domain" description="Membrane insertase YidC/Oxa/ALB C-terminal" evidence="11">
    <location>
        <begin position="39"/>
        <end position="260"/>
    </location>
</feature>
<evidence type="ECO:0000256" key="5">
    <source>
        <dbReference type="ARBA" id="ARBA00022927"/>
    </source>
</evidence>
<comment type="subcellular location">
    <subcellularLocation>
        <location evidence="1">Cell membrane</location>
        <topology evidence="1">Multi-pass membrane protein</topology>
    </subcellularLocation>
</comment>
<keyword evidence="5" id="KW-0653">Protein transport</keyword>
<dbReference type="PANTHER" id="PTHR12428">
    <property type="entry name" value="OXA1"/>
    <property type="match status" value="1"/>
</dbReference>
<dbReference type="AlphaFoldDB" id="A0A6J7F9C4"/>
<feature type="transmembrane region" description="Helical" evidence="10">
    <location>
        <begin position="38"/>
        <end position="59"/>
    </location>
</feature>
<feature type="transmembrane region" description="Helical" evidence="10">
    <location>
        <begin position="7"/>
        <end position="26"/>
    </location>
</feature>
<feature type="region of interest" description="Disordered" evidence="9">
    <location>
        <begin position="299"/>
        <end position="318"/>
    </location>
</feature>
<evidence type="ECO:0000259" key="11">
    <source>
        <dbReference type="Pfam" id="PF02096"/>
    </source>
</evidence>
<evidence type="ECO:0000256" key="8">
    <source>
        <dbReference type="ARBA" id="ARBA00023186"/>
    </source>
</evidence>
<name>A0A6J7F9C4_9ZZZZ</name>
<dbReference type="NCBIfam" id="NF002350">
    <property type="entry name" value="PRK01315.1"/>
    <property type="match status" value="1"/>
</dbReference>
<evidence type="ECO:0000313" key="12">
    <source>
        <dbReference type="EMBL" id="CAB4889570.1"/>
    </source>
</evidence>
<dbReference type="CDD" id="cd20070">
    <property type="entry name" value="5TM_YidC_Alb3"/>
    <property type="match status" value="1"/>
</dbReference>
<dbReference type="EMBL" id="CAFBMB010000009">
    <property type="protein sequence ID" value="CAB4889570.1"/>
    <property type="molecule type" value="Genomic_DNA"/>
</dbReference>
<evidence type="ECO:0000256" key="3">
    <source>
        <dbReference type="ARBA" id="ARBA00022475"/>
    </source>
</evidence>
<dbReference type="Pfam" id="PF02096">
    <property type="entry name" value="60KD_IMP"/>
    <property type="match status" value="1"/>
</dbReference>
<dbReference type="InterPro" id="IPR028055">
    <property type="entry name" value="YidC/Oxa/ALB_C"/>
</dbReference>
<keyword evidence="8" id="KW-0143">Chaperone</keyword>
<keyword evidence="6 10" id="KW-1133">Transmembrane helix</keyword>
<evidence type="ECO:0000256" key="1">
    <source>
        <dbReference type="ARBA" id="ARBA00004651"/>
    </source>
</evidence>
<dbReference type="InterPro" id="IPR047196">
    <property type="entry name" value="YidC_ALB_C"/>
</dbReference>
<accession>A0A6J7F9C4</accession>
<evidence type="ECO:0000256" key="6">
    <source>
        <dbReference type="ARBA" id="ARBA00022989"/>
    </source>
</evidence>
<dbReference type="InterPro" id="IPR001708">
    <property type="entry name" value="YidC/ALB3/OXA1/COX18"/>
</dbReference>
<keyword evidence="7 10" id="KW-0472">Membrane</keyword>
<dbReference type="GO" id="GO:0032977">
    <property type="term" value="F:membrane insertase activity"/>
    <property type="evidence" value="ECO:0007669"/>
    <property type="project" value="InterPro"/>
</dbReference>
<evidence type="ECO:0000256" key="4">
    <source>
        <dbReference type="ARBA" id="ARBA00022692"/>
    </source>
</evidence>
<dbReference type="PANTHER" id="PTHR12428:SF65">
    <property type="entry name" value="CYTOCHROME C OXIDASE ASSEMBLY PROTEIN COX18, MITOCHONDRIAL"/>
    <property type="match status" value="1"/>
</dbReference>
<sequence length="318" mass="35650">MDIIGTILWPIKWAIELILVFFHWVFTSIGLDPAAGITWVLAIVGLVVVVRAALIPIFVRQIKSQRKMLEIAPELKKVQAKYKGKRDQFSREAMSRETMALYRKAGTNPMSSCLPLLLQMPIFFGLFSVLNDAQQGKSGVGLMTMQLTQQFSNASLFGIAPLHSSFQSAMNAIPAEVAVMVIAAVMVVLMTGSQFITQLQIVSKNMSEETKASPTFRQQRVLLYILPLVFAFSGFTFPIGVMFYWLASNFWTMGQQFLVIRNMPSPGSQAAKAREERLARSGKLVSKDVEIIEVEEKRVTTQRQQPVAKKKRSKKKGR</sequence>
<keyword evidence="3" id="KW-1003">Cell membrane</keyword>
<dbReference type="GO" id="GO:0015031">
    <property type="term" value="P:protein transport"/>
    <property type="evidence" value="ECO:0007669"/>
    <property type="project" value="UniProtKB-KW"/>
</dbReference>
<evidence type="ECO:0000256" key="10">
    <source>
        <dbReference type="SAM" id="Phobius"/>
    </source>
</evidence>
<feature type="transmembrane region" description="Helical" evidence="10">
    <location>
        <begin position="221"/>
        <end position="246"/>
    </location>
</feature>
<proteinExistence type="predicted"/>
<evidence type="ECO:0000256" key="9">
    <source>
        <dbReference type="SAM" id="MobiDB-lite"/>
    </source>
</evidence>
<organism evidence="12">
    <name type="scientific">freshwater metagenome</name>
    <dbReference type="NCBI Taxonomy" id="449393"/>
    <lineage>
        <taxon>unclassified sequences</taxon>
        <taxon>metagenomes</taxon>
        <taxon>ecological metagenomes</taxon>
    </lineage>
</organism>
<reference evidence="12" key="1">
    <citation type="submission" date="2020-05" db="EMBL/GenBank/DDBJ databases">
        <authorList>
            <person name="Chiriac C."/>
            <person name="Salcher M."/>
            <person name="Ghai R."/>
            <person name="Kavagutti S V."/>
        </authorList>
    </citation>
    <scope>NUCLEOTIDE SEQUENCE</scope>
</reference>
<feature type="compositionally biased region" description="Basic residues" evidence="9">
    <location>
        <begin position="308"/>
        <end position="318"/>
    </location>
</feature>
<keyword evidence="4 10" id="KW-0812">Transmembrane</keyword>
<gene>
    <name evidence="12" type="ORF">UFOPK3516_00246</name>
</gene>
<keyword evidence="2" id="KW-0813">Transport</keyword>
<protein>
    <submittedName>
        <fullName evidence="12">Unannotated protein</fullName>
    </submittedName>
</protein>
<dbReference type="GO" id="GO:0005886">
    <property type="term" value="C:plasma membrane"/>
    <property type="evidence" value="ECO:0007669"/>
    <property type="project" value="UniProtKB-SubCell"/>
</dbReference>
<feature type="transmembrane region" description="Helical" evidence="10">
    <location>
        <begin position="177"/>
        <end position="201"/>
    </location>
</feature>
<evidence type="ECO:0000256" key="7">
    <source>
        <dbReference type="ARBA" id="ARBA00023136"/>
    </source>
</evidence>
<dbReference type="NCBIfam" id="TIGR03592">
    <property type="entry name" value="yidC_oxa1_cterm"/>
    <property type="match status" value="1"/>
</dbReference>
<evidence type="ECO:0000256" key="2">
    <source>
        <dbReference type="ARBA" id="ARBA00022448"/>
    </source>
</evidence>
<dbReference type="GO" id="GO:0051205">
    <property type="term" value="P:protein insertion into membrane"/>
    <property type="evidence" value="ECO:0007669"/>
    <property type="project" value="TreeGrafter"/>
</dbReference>